<feature type="region of interest" description="Disordered" evidence="1">
    <location>
        <begin position="589"/>
        <end position="683"/>
    </location>
</feature>
<feature type="non-terminal residue" evidence="2">
    <location>
        <position position="1"/>
    </location>
</feature>
<dbReference type="InterPro" id="IPR036910">
    <property type="entry name" value="HMG_box_dom_sf"/>
</dbReference>
<feature type="compositionally biased region" description="Basic and acidic residues" evidence="1">
    <location>
        <begin position="640"/>
        <end position="653"/>
    </location>
</feature>
<feature type="compositionally biased region" description="Acidic residues" evidence="1">
    <location>
        <begin position="663"/>
        <end position="683"/>
    </location>
</feature>
<dbReference type="CDD" id="cd00084">
    <property type="entry name" value="HMG-box_SF"/>
    <property type="match status" value="1"/>
</dbReference>
<feature type="compositionally biased region" description="Low complexity" evidence="1">
    <location>
        <begin position="589"/>
        <end position="598"/>
    </location>
</feature>
<accession>A0ABP0QN11</accession>
<sequence>VEDSTILDGNPSKLNENDLQMLISDLLDGDQSFATKNGARFNMAQREIAKNEFHQSSIIVDFIVQCMEPGINSFLKRTKILYDLQYLSHAHPKEAELRKTSKDMFLKVITGTLADELLSNYLALLGGGLQEALEMGLEGSEQQLTLIWQLVVSVMSDLYRRLKQEFESPPYTVLALSDADPTTFALEWNRLQQKFTACKYCVDIEFTSSLLEAYPGPLSANTRSGKQTITEIQRFLGSVCDGKHPHRTHHALETTAEKEERFQLAATRKIRRLSGWNIFQKQELEGNSLDPGSYRNKVKAIGQAWAHMSEEEKLPFEAEAARLEELRHELANTPLAAPNSKSAKTQALEDQISRNSCKLFSARRLLLNEAEFDRHPLWQLPTCLADSNGAIKASKIILDKTDEEIDAFLDESLHKPIEAPEAPNDDEQEESLVHESPCFPFLCCQSDNEDRVTRLVKSLYFGLRDHDIKTGSLLLFTHTLADGSDSISFPCVLGVTMKKPILHILIRASLDDQQVYLVAPGESLPHFQLSHAFFVELLEKHHDSHDTSKPFKMIVEAWECKGFLANNGPTVELRGNPTSLLCKFQISSDQKSQQRKSSGPVKVPFGLDKINKRRKAGKAKARKKIVNQALKKKDRKAKGAKKEVQKKGLDQRSSDSLSMDSDPSSENDDSANESGEDLDQEEIVDPMSSTVKEAEQEVKEAVKEVVESDSTRSVAAARVSQNPASFRSSFFAKEIGLDACAIAVSGRSVCLQCKVKIAIHSVRFSWYHSTLRPSSWCHSHCLFQLVQATGLKDQAIKKLKEIVSDCTNKASSSQNVFDPILAEARKVLAALESAD</sequence>
<dbReference type="Proteomes" id="UP001642464">
    <property type="component" value="Unassembled WGS sequence"/>
</dbReference>
<keyword evidence="3" id="KW-1185">Reference proteome</keyword>
<dbReference type="EMBL" id="CAXAMM010039869">
    <property type="protein sequence ID" value="CAK9089611.1"/>
    <property type="molecule type" value="Genomic_DNA"/>
</dbReference>
<gene>
    <name evidence="2" type="ORF">SCF082_LOCUS42283</name>
</gene>
<evidence type="ECO:0000313" key="3">
    <source>
        <dbReference type="Proteomes" id="UP001642464"/>
    </source>
</evidence>
<reference evidence="2 3" key="1">
    <citation type="submission" date="2024-02" db="EMBL/GenBank/DDBJ databases">
        <authorList>
            <person name="Chen Y."/>
            <person name="Shah S."/>
            <person name="Dougan E. K."/>
            <person name="Thang M."/>
            <person name="Chan C."/>
        </authorList>
    </citation>
    <scope>NUCLEOTIDE SEQUENCE [LARGE SCALE GENOMIC DNA]</scope>
</reference>
<evidence type="ECO:0000256" key="1">
    <source>
        <dbReference type="SAM" id="MobiDB-lite"/>
    </source>
</evidence>
<organism evidence="2 3">
    <name type="scientific">Durusdinium trenchii</name>
    <dbReference type="NCBI Taxonomy" id="1381693"/>
    <lineage>
        <taxon>Eukaryota</taxon>
        <taxon>Sar</taxon>
        <taxon>Alveolata</taxon>
        <taxon>Dinophyceae</taxon>
        <taxon>Suessiales</taxon>
        <taxon>Symbiodiniaceae</taxon>
        <taxon>Durusdinium</taxon>
    </lineage>
</organism>
<comment type="caution">
    <text evidence="2">The sequence shown here is derived from an EMBL/GenBank/DDBJ whole genome shotgun (WGS) entry which is preliminary data.</text>
</comment>
<dbReference type="SUPFAM" id="SSF47095">
    <property type="entry name" value="HMG-box"/>
    <property type="match status" value="1"/>
</dbReference>
<dbReference type="Gene3D" id="1.10.30.10">
    <property type="entry name" value="High mobility group box domain"/>
    <property type="match status" value="1"/>
</dbReference>
<evidence type="ECO:0000313" key="2">
    <source>
        <dbReference type="EMBL" id="CAK9089611.1"/>
    </source>
</evidence>
<proteinExistence type="predicted"/>
<name>A0ABP0QN11_9DINO</name>
<protein>
    <submittedName>
        <fullName evidence="2">PARP-type domain-containing protein</fullName>
    </submittedName>
</protein>
<feature type="compositionally biased region" description="Basic residues" evidence="1">
    <location>
        <begin position="611"/>
        <end position="639"/>
    </location>
</feature>